<feature type="binding site" description="axial binding residue" evidence="11">
    <location>
        <position position="503"/>
    </location>
    <ligand>
        <name>heme</name>
        <dbReference type="ChEBI" id="CHEBI:30413"/>
    </ligand>
    <ligandPart>
        <name>Fe</name>
        <dbReference type="ChEBI" id="CHEBI:18248"/>
    </ligandPart>
</feature>
<protein>
    <submittedName>
        <fullName evidence="13">Cytochrome P450 49a1</fullName>
    </submittedName>
</protein>
<evidence type="ECO:0000256" key="3">
    <source>
        <dbReference type="ARBA" id="ARBA00004174"/>
    </source>
</evidence>
<evidence type="ECO:0000256" key="7">
    <source>
        <dbReference type="ARBA" id="ARBA00022723"/>
    </source>
</evidence>
<evidence type="ECO:0000256" key="6">
    <source>
        <dbReference type="ARBA" id="ARBA00022617"/>
    </source>
</evidence>
<sequence length="555" mass="63638">MDTPAGICTGKVVTMAVRATSALAKRTSFSSAVNVVQHEINEIDPDVLNNRIHVENVSINTIPPKPYSSIPGPKEWPIIGNSWRFAPIIGQYRIQDLDKVMTSLQKQYGKIAKVGGLMGHPDLLFVFDGDEIRKVFKREEVLPHRPSMPSLHHYKSHLRKEFFGDTAGVIGVHGEKWDMFRAQVQHVMLQPSTARKYIGPLNEIANDFMDRIHEMRDENNELPGDFLHQLYKWALESVGRVALDTRLGCVSREGNDESKRIIDAINTFFWTVAEVELRMPVWRFYKTKAYRNYIGALDSFRELCMKHIDIAMENIKRDKDKYRDEEHISIIERIVDKTGNPKIAAVLALDLFLVGVDTTSVAVTSTIYQLSQNPEKQEMLYKELQAILPDHNAPIDTKILEQMPFLRACIKETLRMYPVVIGNGRNLQSDAVISGYQVPKGTHVIFPHLVVSNLEEYFPEPEKFLPERWIKRGEVADASNCPHAGQKIHPFVSLPFGYGRRMCIGRRFAENELNIIIAKLFRKYQIEYNYGKLTYKVSPTYIPEQPLKFKLTERA</sequence>
<evidence type="ECO:0000256" key="4">
    <source>
        <dbReference type="ARBA" id="ARBA00004406"/>
    </source>
</evidence>
<evidence type="ECO:0000256" key="8">
    <source>
        <dbReference type="ARBA" id="ARBA00023002"/>
    </source>
</evidence>
<dbReference type="Gene3D" id="1.10.630.10">
    <property type="entry name" value="Cytochrome P450"/>
    <property type="match status" value="1"/>
</dbReference>
<dbReference type="InterPro" id="IPR002403">
    <property type="entry name" value="Cyt_P450_E_grp-IV"/>
</dbReference>
<gene>
    <name evidence="13" type="primary">Cyp49a1</name>
    <name evidence="13" type="ORF">Bhyg_07189</name>
</gene>
<dbReference type="PANTHER" id="PTHR24279:SF120">
    <property type="entry name" value="CYTOCHROME P450"/>
    <property type="match status" value="1"/>
</dbReference>
<evidence type="ECO:0000256" key="5">
    <source>
        <dbReference type="ARBA" id="ARBA00010617"/>
    </source>
</evidence>
<dbReference type="GO" id="GO:0005506">
    <property type="term" value="F:iron ion binding"/>
    <property type="evidence" value="ECO:0007669"/>
    <property type="project" value="InterPro"/>
</dbReference>
<proteinExistence type="inferred from homology"/>
<dbReference type="InterPro" id="IPR050479">
    <property type="entry name" value="CYP11_CYP27_families"/>
</dbReference>
<keyword evidence="9 11" id="KW-0408">Iron</keyword>
<keyword evidence="10 12" id="KW-0503">Monooxygenase</keyword>
<dbReference type="CDD" id="cd11054">
    <property type="entry name" value="CYP24A1-like"/>
    <property type="match status" value="1"/>
</dbReference>
<organism evidence="13 14">
    <name type="scientific">Pseudolycoriella hygida</name>
    <dbReference type="NCBI Taxonomy" id="35572"/>
    <lineage>
        <taxon>Eukaryota</taxon>
        <taxon>Metazoa</taxon>
        <taxon>Ecdysozoa</taxon>
        <taxon>Arthropoda</taxon>
        <taxon>Hexapoda</taxon>
        <taxon>Insecta</taxon>
        <taxon>Pterygota</taxon>
        <taxon>Neoptera</taxon>
        <taxon>Endopterygota</taxon>
        <taxon>Diptera</taxon>
        <taxon>Nematocera</taxon>
        <taxon>Sciaroidea</taxon>
        <taxon>Sciaridae</taxon>
        <taxon>Pseudolycoriella</taxon>
    </lineage>
</organism>
<dbReference type="GO" id="GO:0005789">
    <property type="term" value="C:endoplasmic reticulum membrane"/>
    <property type="evidence" value="ECO:0007669"/>
    <property type="project" value="UniProtKB-SubCell"/>
</dbReference>
<comment type="caution">
    <text evidence="13">The sequence shown here is derived from an EMBL/GenBank/DDBJ whole genome shotgun (WGS) entry which is preliminary data.</text>
</comment>
<comment type="function">
    <text evidence="2">May be involved in the metabolism of insect hormones and in the breakdown of synthetic insecticides.</text>
</comment>
<keyword evidence="14" id="KW-1185">Reference proteome</keyword>
<comment type="similarity">
    <text evidence="5 12">Belongs to the cytochrome P450 family.</text>
</comment>
<dbReference type="EMBL" id="WJQU01000002">
    <property type="protein sequence ID" value="KAJ6642242.1"/>
    <property type="molecule type" value="Genomic_DNA"/>
</dbReference>
<comment type="cofactor">
    <cofactor evidence="1 11">
        <name>heme</name>
        <dbReference type="ChEBI" id="CHEBI:30413"/>
    </cofactor>
</comment>
<dbReference type="Proteomes" id="UP001151699">
    <property type="component" value="Chromosome B"/>
</dbReference>
<evidence type="ECO:0000256" key="11">
    <source>
        <dbReference type="PIRSR" id="PIRSR602403-1"/>
    </source>
</evidence>
<dbReference type="GO" id="GO:0016705">
    <property type="term" value="F:oxidoreductase activity, acting on paired donors, with incorporation or reduction of molecular oxygen"/>
    <property type="evidence" value="ECO:0007669"/>
    <property type="project" value="InterPro"/>
</dbReference>
<reference evidence="13" key="1">
    <citation type="submission" date="2022-07" db="EMBL/GenBank/DDBJ databases">
        <authorList>
            <person name="Trinca V."/>
            <person name="Uliana J.V.C."/>
            <person name="Torres T.T."/>
            <person name="Ward R.J."/>
            <person name="Monesi N."/>
        </authorList>
    </citation>
    <scope>NUCLEOTIDE SEQUENCE</scope>
    <source>
        <strain evidence="13">HSMRA1968</strain>
        <tissue evidence="13">Whole embryos</tissue>
    </source>
</reference>
<accession>A0A9Q0N383</accession>
<evidence type="ECO:0000256" key="12">
    <source>
        <dbReference type="RuleBase" id="RU000461"/>
    </source>
</evidence>
<evidence type="ECO:0000256" key="1">
    <source>
        <dbReference type="ARBA" id="ARBA00001971"/>
    </source>
</evidence>
<dbReference type="PRINTS" id="PR00465">
    <property type="entry name" value="EP450IV"/>
</dbReference>
<comment type="subcellular location">
    <subcellularLocation>
        <location evidence="4">Endoplasmic reticulum membrane</location>
        <topology evidence="4">Peripheral membrane protein</topology>
    </subcellularLocation>
    <subcellularLocation>
        <location evidence="3">Microsome membrane</location>
        <topology evidence="3">Peripheral membrane protein</topology>
    </subcellularLocation>
</comment>
<dbReference type="SUPFAM" id="SSF48264">
    <property type="entry name" value="Cytochrome P450"/>
    <property type="match status" value="1"/>
</dbReference>
<evidence type="ECO:0000313" key="13">
    <source>
        <dbReference type="EMBL" id="KAJ6642242.1"/>
    </source>
</evidence>
<dbReference type="GO" id="GO:0020037">
    <property type="term" value="F:heme binding"/>
    <property type="evidence" value="ECO:0007669"/>
    <property type="project" value="InterPro"/>
</dbReference>
<evidence type="ECO:0000256" key="10">
    <source>
        <dbReference type="ARBA" id="ARBA00023033"/>
    </source>
</evidence>
<dbReference type="PANTHER" id="PTHR24279">
    <property type="entry name" value="CYTOCHROME P450"/>
    <property type="match status" value="1"/>
</dbReference>
<dbReference type="OrthoDB" id="3945418at2759"/>
<dbReference type="GO" id="GO:0004497">
    <property type="term" value="F:monooxygenase activity"/>
    <property type="evidence" value="ECO:0007669"/>
    <property type="project" value="UniProtKB-KW"/>
</dbReference>
<dbReference type="AlphaFoldDB" id="A0A9Q0N383"/>
<keyword evidence="8 12" id="KW-0560">Oxidoreductase</keyword>
<keyword evidence="7 11" id="KW-0479">Metal-binding</keyword>
<name>A0A9Q0N383_9DIPT</name>
<evidence type="ECO:0000313" key="14">
    <source>
        <dbReference type="Proteomes" id="UP001151699"/>
    </source>
</evidence>
<evidence type="ECO:0000256" key="9">
    <source>
        <dbReference type="ARBA" id="ARBA00023004"/>
    </source>
</evidence>
<dbReference type="Pfam" id="PF00067">
    <property type="entry name" value="p450"/>
    <property type="match status" value="1"/>
</dbReference>
<dbReference type="PROSITE" id="PS00086">
    <property type="entry name" value="CYTOCHROME_P450"/>
    <property type="match status" value="1"/>
</dbReference>
<dbReference type="InterPro" id="IPR036396">
    <property type="entry name" value="Cyt_P450_sf"/>
</dbReference>
<dbReference type="FunFam" id="1.10.630.10:FF:000006">
    <property type="entry name" value="Cytochrome P450 302a1, mitochondrial"/>
    <property type="match status" value="1"/>
</dbReference>
<dbReference type="InterPro" id="IPR017972">
    <property type="entry name" value="Cyt_P450_CS"/>
</dbReference>
<dbReference type="PRINTS" id="PR00385">
    <property type="entry name" value="P450"/>
</dbReference>
<keyword evidence="6 11" id="KW-0349">Heme</keyword>
<dbReference type="InterPro" id="IPR001128">
    <property type="entry name" value="Cyt_P450"/>
</dbReference>
<evidence type="ECO:0000256" key="2">
    <source>
        <dbReference type="ARBA" id="ARBA00003690"/>
    </source>
</evidence>